<feature type="domain" description="Formyl transferase C-terminal" evidence="4">
    <location>
        <begin position="69"/>
        <end position="159"/>
    </location>
</feature>
<dbReference type="PANTHER" id="PTHR11138">
    <property type="entry name" value="METHIONYL-TRNA FORMYLTRANSFERASE"/>
    <property type="match status" value="1"/>
</dbReference>
<evidence type="ECO:0000313" key="5">
    <source>
        <dbReference type="EMBL" id="GAH33193.1"/>
    </source>
</evidence>
<dbReference type="AlphaFoldDB" id="X1GJL0"/>
<dbReference type="InterPro" id="IPR036477">
    <property type="entry name" value="Formyl_transf_N_sf"/>
</dbReference>
<keyword evidence="2" id="KW-0648">Protein biosynthesis</keyword>
<dbReference type="InterPro" id="IPR011034">
    <property type="entry name" value="Formyl_transferase-like_C_sf"/>
</dbReference>
<feature type="non-terminal residue" evidence="5">
    <location>
        <position position="160"/>
    </location>
</feature>
<dbReference type="GO" id="GO:0004479">
    <property type="term" value="F:methionyl-tRNA formyltransferase activity"/>
    <property type="evidence" value="ECO:0007669"/>
    <property type="project" value="TreeGrafter"/>
</dbReference>
<dbReference type="Gene3D" id="3.40.50.12230">
    <property type="match status" value="1"/>
</dbReference>
<evidence type="ECO:0000259" key="4">
    <source>
        <dbReference type="Pfam" id="PF02911"/>
    </source>
</evidence>
<evidence type="ECO:0000259" key="3">
    <source>
        <dbReference type="Pfam" id="PF00551"/>
    </source>
</evidence>
<dbReference type="InterPro" id="IPR044135">
    <property type="entry name" value="Met-tRNA-FMT_C"/>
</dbReference>
<organism evidence="5">
    <name type="scientific">marine sediment metagenome</name>
    <dbReference type="NCBI Taxonomy" id="412755"/>
    <lineage>
        <taxon>unclassified sequences</taxon>
        <taxon>metagenomes</taxon>
        <taxon>ecological metagenomes</taxon>
    </lineage>
</organism>
<feature type="domain" description="Formyl transferase N-terminal" evidence="3">
    <location>
        <begin position="1"/>
        <end position="45"/>
    </location>
</feature>
<sequence length="160" mass="17481">MRMDAGLDTGPILAQQEVGISSMDTTGSLTAKLAHAGAELLMETLPQWLGGELEPKPQDETQATYSRLITNEDAEIGWHLPAVELWQRVRAFNPWPSCYTWWQGKRLKIHKAALLSKPAKGRMGQVIALREPPGIGVVTGEGILGLCEVQLEGKRAMPVA</sequence>
<dbReference type="PANTHER" id="PTHR11138:SF5">
    <property type="entry name" value="METHIONYL-TRNA FORMYLTRANSFERASE, MITOCHONDRIAL"/>
    <property type="match status" value="1"/>
</dbReference>
<dbReference type="SUPFAM" id="SSF50486">
    <property type="entry name" value="FMT C-terminal domain-like"/>
    <property type="match status" value="1"/>
</dbReference>
<keyword evidence="1" id="KW-0808">Transferase</keyword>
<proteinExistence type="predicted"/>
<dbReference type="InterPro" id="IPR002376">
    <property type="entry name" value="Formyl_transf_N"/>
</dbReference>
<name>X1GJL0_9ZZZZ</name>
<evidence type="ECO:0000256" key="1">
    <source>
        <dbReference type="ARBA" id="ARBA00022679"/>
    </source>
</evidence>
<dbReference type="InterPro" id="IPR005793">
    <property type="entry name" value="Formyl_trans_C"/>
</dbReference>
<comment type="caution">
    <text evidence="5">The sequence shown here is derived from an EMBL/GenBank/DDBJ whole genome shotgun (WGS) entry which is preliminary data.</text>
</comment>
<evidence type="ECO:0000256" key="2">
    <source>
        <dbReference type="ARBA" id="ARBA00022917"/>
    </source>
</evidence>
<dbReference type="CDD" id="cd08704">
    <property type="entry name" value="Met_tRNA_FMT_C"/>
    <property type="match status" value="1"/>
</dbReference>
<protein>
    <submittedName>
        <fullName evidence="5">Uncharacterized protein</fullName>
    </submittedName>
</protein>
<dbReference type="SUPFAM" id="SSF53328">
    <property type="entry name" value="Formyltransferase"/>
    <property type="match status" value="1"/>
</dbReference>
<reference evidence="5" key="1">
    <citation type="journal article" date="2014" name="Front. Microbiol.">
        <title>High frequency of phylogenetically diverse reductive dehalogenase-homologous genes in deep subseafloor sedimentary metagenomes.</title>
        <authorList>
            <person name="Kawai M."/>
            <person name="Futagami T."/>
            <person name="Toyoda A."/>
            <person name="Takaki Y."/>
            <person name="Nishi S."/>
            <person name="Hori S."/>
            <person name="Arai W."/>
            <person name="Tsubouchi T."/>
            <person name="Morono Y."/>
            <person name="Uchiyama I."/>
            <person name="Ito T."/>
            <person name="Fujiyama A."/>
            <person name="Inagaki F."/>
            <person name="Takami H."/>
        </authorList>
    </citation>
    <scope>NUCLEOTIDE SEQUENCE</scope>
    <source>
        <strain evidence="5">Expedition CK06-06</strain>
    </source>
</reference>
<gene>
    <name evidence="5" type="ORF">S03H2_23860</name>
</gene>
<dbReference type="EMBL" id="BARU01013115">
    <property type="protein sequence ID" value="GAH33193.1"/>
    <property type="molecule type" value="Genomic_DNA"/>
</dbReference>
<accession>X1GJL0</accession>
<dbReference type="Pfam" id="PF00551">
    <property type="entry name" value="Formyl_trans_N"/>
    <property type="match status" value="1"/>
</dbReference>
<dbReference type="GO" id="GO:0005829">
    <property type="term" value="C:cytosol"/>
    <property type="evidence" value="ECO:0007669"/>
    <property type="project" value="TreeGrafter"/>
</dbReference>
<dbReference type="Pfam" id="PF02911">
    <property type="entry name" value="Formyl_trans_C"/>
    <property type="match status" value="1"/>
</dbReference>